<feature type="compositionally biased region" description="Basic and acidic residues" evidence="1">
    <location>
        <begin position="58"/>
        <end position="71"/>
    </location>
</feature>
<sequence>MDNRRAAQLEAWLAEVVDNNETYEAESNSDEEIDHLEKQDHQSESEQEQELPGEVSDESFHEDEPPQRCRGTDFYSGLDNTL</sequence>
<proteinExistence type="predicted"/>
<feature type="compositionally biased region" description="Acidic residues" evidence="1">
    <location>
        <begin position="21"/>
        <end position="34"/>
    </location>
</feature>
<evidence type="ECO:0000256" key="1">
    <source>
        <dbReference type="SAM" id="MobiDB-lite"/>
    </source>
</evidence>
<reference evidence="2" key="1">
    <citation type="submission" date="2021-04" db="EMBL/GenBank/DDBJ databases">
        <authorList>
            <person name="Tunstrom K."/>
        </authorList>
    </citation>
    <scope>NUCLEOTIDE SEQUENCE</scope>
</reference>
<accession>A0A8S3WGT4</accession>
<keyword evidence="3" id="KW-1185">Reference proteome</keyword>
<protein>
    <submittedName>
        <fullName evidence="2">(apollo) hypothetical protein</fullName>
    </submittedName>
</protein>
<evidence type="ECO:0000313" key="2">
    <source>
        <dbReference type="EMBL" id="CAG4959427.1"/>
    </source>
</evidence>
<feature type="compositionally biased region" description="Acidic residues" evidence="1">
    <location>
        <begin position="45"/>
        <end position="57"/>
    </location>
</feature>
<name>A0A8S3WGT4_PARAO</name>
<dbReference type="EMBL" id="CAJQZP010000397">
    <property type="protein sequence ID" value="CAG4959427.1"/>
    <property type="molecule type" value="Genomic_DNA"/>
</dbReference>
<dbReference type="Proteomes" id="UP000691718">
    <property type="component" value="Unassembled WGS sequence"/>
</dbReference>
<dbReference type="AlphaFoldDB" id="A0A8S3WGT4"/>
<evidence type="ECO:0000313" key="3">
    <source>
        <dbReference type="Proteomes" id="UP000691718"/>
    </source>
</evidence>
<feature type="region of interest" description="Disordered" evidence="1">
    <location>
        <begin position="20"/>
        <end position="82"/>
    </location>
</feature>
<comment type="caution">
    <text evidence="2">The sequence shown here is derived from an EMBL/GenBank/DDBJ whole genome shotgun (WGS) entry which is preliminary data.</text>
</comment>
<gene>
    <name evidence="2" type="ORF">PAPOLLO_LOCUS6152</name>
</gene>
<feature type="compositionally biased region" description="Basic and acidic residues" evidence="1">
    <location>
        <begin position="35"/>
        <end position="44"/>
    </location>
</feature>
<organism evidence="2 3">
    <name type="scientific">Parnassius apollo</name>
    <name type="common">Apollo butterfly</name>
    <name type="synonym">Papilio apollo</name>
    <dbReference type="NCBI Taxonomy" id="110799"/>
    <lineage>
        <taxon>Eukaryota</taxon>
        <taxon>Metazoa</taxon>
        <taxon>Ecdysozoa</taxon>
        <taxon>Arthropoda</taxon>
        <taxon>Hexapoda</taxon>
        <taxon>Insecta</taxon>
        <taxon>Pterygota</taxon>
        <taxon>Neoptera</taxon>
        <taxon>Endopterygota</taxon>
        <taxon>Lepidoptera</taxon>
        <taxon>Glossata</taxon>
        <taxon>Ditrysia</taxon>
        <taxon>Papilionoidea</taxon>
        <taxon>Papilionidae</taxon>
        <taxon>Parnassiinae</taxon>
        <taxon>Parnassini</taxon>
        <taxon>Parnassius</taxon>
        <taxon>Parnassius</taxon>
    </lineage>
</organism>
<dbReference type="OrthoDB" id="10057959at2759"/>